<evidence type="ECO:0000256" key="4">
    <source>
        <dbReference type="ARBA" id="ARBA00022729"/>
    </source>
</evidence>
<evidence type="ECO:0000256" key="2">
    <source>
        <dbReference type="ARBA" id="ARBA00022670"/>
    </source>
</evidence>
<evidence type="ECO:0000256" key="8">
    <source>
        <dbReference type="ARBA" id="ARBA00023157"/>
    </source>
</evidence>
<dbReference type="EMBL" id="JBHTLP010000003">
    <property type="protein sequence ID" value="MFD1140870.1"/>
    <property type="molecule type" value="Genomic_DNA"/>
</dbReference>
<keyword evidence="6" id="KW-0862">Zinc</keyword>
<feature type="domain" description="Peptidase M43 pregnancy-associated plasma-A" evidence="9">
    <location>
        <begin position="172"/>
        <end position="322"/>
    </location>
</feature>
<dbReference type="InterPro" id="IPR024079">
    <property type="entry name" value="MetalloPept_cat_dom_sf"/>
</dbReference>
<keyword evidence="4" id="KW-0732">Signal</keyword>
<keyword evidence="3" id="KW-0479">Metal-binding</keyword>
<evidence type="ECO:0000256" key="7">
    <source>
        <dbReference type="ARBA" id="ARBA00023049"/>
    </source>
</evidence>
<evidence type="ECO:0000256" key="5">
    <source>
        <dbReference type="ARBA" id="ARBA00022801"/>
    </source>
</evidence>
<accession>A0ABW3QKR4</accession>
<dbReference type="SUPFAM" id="SSF55486">
    <property type="entry name" value="Metalloproteases ('zincins'), catalytic domain"/>
    <property type="match status" value="1"/>
</dbReference>
<dbReference type="Gene3D" id="3.40.390.10">
    <property type="entry name" value="Collagenase (Catalytic Domain)"/>
    <property type="match status" value="1"/>
</dbReference>
<name>A0ABW3QKR4_9BACT</name>
<reference evidence="11" key="1">
    <citation type="journal article" date="2019" name="Int. J. Syst. Evol. Microbiol.">
        <title>The Global Catalogue of Microorganisms (GCM) 10K type strain sequencing project: providing services to taxonomists for standard genome sequencing and annotation.</title>
        <authorList>
            <consortium name="The Broad Institute Genomics Platform"/>
            <consortium name="The Broad Institute Genome Sequencing Center for Infectious Disease"/>
            <person name="Wu L."/>
            <person name="Ma J."/>
        </authorList>
    </citation>
    <scope>NUCLEOTIDE SEQUENCE [LARGE SCALE GENOMIC DNA]</scope>
    <source>
        <strain evidence="11">CCUG 55608</strain>
    </source>
</reference>
<keyword evidence="11" id="KW-1185">Reference proteome</keyword>
<comment type="caution">
    <text evidence="10">The sequence shown here is derived from an EMBL/GenBank/DDBJ whole genome shotgun (WGS) entry which is preliminary data.</text>
</comment>
<keyword evidence="5" id="KW-0378">Hydrolase</keyword>
<keyword evidence="8" id="KW-1015">Disulfide bond</keyword>
<proteinExistence type="inferred from homology"/>
<organism evidence="10 11">
    <name type="scientific">Larkinella insperata</name>
    <dbReference type="NCBI Taxonomy" id="332158"/>
    <lineage>
        <taxon>Bacteria</taxon>
        <taxon>Pseudomonadati</taxon>
        <taxon>Bacteroidota</taxon>
        <taxon>Cytophagia</taxon>
        <taxon>Cytophagales</taxon>
        <taxon>Spirosomataceae</taxon>
        <taxon>Larkinella</taxon>
    </lineage>
</organism>
<gene>
    <name evidence="10" type="ORF">ACFQ4C_07115</name>
</gene>
<evidence type="ECO:0000313" key="10">
    <source>
        <dbReference type="EMBL" id="MFD1140870.1"/>
    </source>
</evidence>
<dbReference type="Pfam" id="PF05572">
    <property type="entry name" value="Peptidase_M43"/>
    <property type="match status" value="1"/>
</dbReference>
<dbReference type="InterPro" id="IPR008754">
    <property type="entry name" value="Peptidase_M43"/>
</dbReference>
<dbReference type="PANTHER" id="PTHR47466:SF1">
    <property type="entry name" value="METALLOPROTEASE MEP1 (AFU_ORTHOLOGUE AFUA_1G07730)-RELATED"/>
    <property type="match status" value="1"/>
</dbReference>
<dbReference type="Proteomes" id="UP001597116">
    <property type="component" value="Unassembled WGS sequence"/>
</dbReference>
<evidence type="ECO:0000256" key="6">
    <source>
        <dbReference type="ARBA" id="ARBA00022833"/>
    </source>
</evidence>
<keyword evidence="2" id="KW-0645">Protease</keyword>
<evidence type="ECO:0000313" key="11">
    <source>
        <dbReference type="Proteomes" id="UP001597116"/>
    </source>
</evidence>
<evidence type="ECO:0000256" key="3">
    <source>
        <dbReference type="ARBA" id="ARBA00022723"/>
    </source>
</evidence>
<protein>
    <submittedName>
        <fullName evidence="10">M43 family zinc metalloprotease</fullName>
    </submittedName>
</protein>
<evidence type="ECO:0000256" key="1">
    <source>
        <dbReference type="ARBA" id="ARBA00008721"/>
    </source>
</evidence>
<comment type="similarity">
    <text evidence="1">Belongs to the peptidase M43B family.</text>
</comment>
<evidence type="ECO:0000259" key="9">
    <source>
        <dbReference type="Pfam" id="PF05572"/>
    </source>
</evidence>
<keyword evidence="7 10" id="KW-0482">Metalloprotease</keyword>
<dbReference type="GO" id="GO:0008237">
    <property type="term" value="F:metallopeptidase activity"/>
    <property type="evidence" value="ECO:0007669"/>
    <property type="project" value="UniProtKB-KW"/>
</dbReference>
<dbReference type="PANTHER" id="PTHR47466">
    <property type="match status" value="1"/>
</dbReference>
<dbReference type="RefSeq" id="WP_379883980.1">
    <property type="nucleotide sequence ID" value="NZ_JBHTLP010000003.1"/>
</dbReference>
<sequence length="348" mass="39472">MKNRNLVLFTCTLFFFLSETDSYCQKLCGTPEIEHILINTNRAFRRSRGRIENFQKVFNKESSERFNESVNRNVITIPVVVHVVYKNDDEKISLSRIQEQIDILNEDFRARNSDAQFTPDNFKNIIGDAGIEFRLAIRSPNNEVTNGVTYTLTNEPKFFLKSNNVKYSADGGRDAWDPQNYLNIWVCDLDQYIGYATPPGLGINKTDGVVIRYTAFGKTGATQKGCELGRTATHEIGHWLDLAHIWGDCNGQDECCSSCLDDDGVDDTPIQNRCNQGPIDFNSNVQSCNGVSSLFVNYMDYVDDRTMVMFSKGQGVRMWGTLQFARKQILNSKALIPVFSDKLLKKAL</sequence>